<dbReference type="Proteomes" id="UP001208938">
    <property type="component" value="Unassembled WGS sequence"/>
</dbReference>
<sequence length="298" mass="32434">MRILFLGDVMGRSGRRAVTERLGALRRDWGLDFVVVNGENATSGMGLSPDHATALFDAGADCVTLGDHAFDQKTMMGHIENEPRLIRAINFSKIAPGIGARVFPATEGRQVLVAQVMGQVFMKRPFDDPFSAIEPVLRSHALGSRVQAAVIDVHAEATSEKMAMGHWCDGRASLVVGTHTHVPTGDAMILNGGTAYQTDAGMCGDYDSVIGMQKDEPLRRFITGMPKARFEPAVGEATLSGVFIETDDRTGKALSVTMVRQGGGWRRRGPRRKLRRPLSGRSNRDISRWGRACTADNR</sequence>
<name>A0ABT3H3D2_9RHOB</name>
<feature type="compositionally biased region" description="Basic residues" evidence="1">
    <location>
        <begin position="265"/>
        <end position="278"/>
    </location>
</feature>
<dbReference type="RefSeq" id="WP_264507085.1">
    <property type="nucleotide sequence ID" value="NZ_JAPDFL010000001.1"/>
</dbReference>
<comment type="caution">
    <text evidence="2">The sequence shown here is derived from an EMBL/GenBank/DDBJ whole genome shotgun (WGS) entry which is preliminary data.</text>
</comment>
<proteinExistence type="predicted"/>
<evidence type="ECO:0000313" key="2">
    <source>
        <dbReference type="EMBL" id="MCW1934277.1"/>
    </source>
</evidence>
<dbReference type="PANTHER" id="PTHR36303">
    <property type="entry name" value="2',3'-CYCLIC-NUCLEOTIDE 2'-PHOSPHODIESTERASE"/>
    <property type="match status" value="1"/>
</dbReference>
<evidence type="ECO:0000256" key="1">
    <source>
        <dbReference type="SAM" id="MobiDB-lite"/>
    </source>
</evidence>
<protein>
    <submittedName>
        <fullName evidence="2">YmdB family metallophosphoesterase</fullName>
    </submittedName>
</protein>
<dbReference type="Gene3D" id="3.60.21.10">
    <property type="match status" value="1"/>
</dbReference>
<dbReference type="InterPro" id="IPR005235">
    <property type="entry name" value="YmdB-like"/>
</dbReference>
<dbReference type="PANTHER" id="PTHR36303:SF1">
    <property type="entry name" value="2',3'-CYCLIC-NUCLEOTIDE 2'-PHOSPHODIESTERASE"/>
    <property type="match status" value="1"/>
</dbReference>
<dbReference type="InterPro" id="IPR029052">
    <property type="entry name" value="Metallo-depent_PP-like"/>
</dbReference>
<feature type="region of interest" description="Disordered" evidence="1">
    <location>
        <begin position="262"/>
        <end position="298"/>
    </location>
</feature>
<reference evidence="2 3" key="1">
    <citation type="submission" date="2022-10" db="EMBL/GenBank/DDBJ databases">
        <title>Pararhodobacter sp. nov., isolated from marine algae.</title>
        <authorList>
            <person name="Choi B.J."/>
            <person name="Kim J.M."/>
            <person name="Lee J.K."/>
            <person name="Choi D.G."/>
            <person name="Jeon C.O."/>
        </authorList>
    </citation>
    <scope>NUCLEOTIDE SEQUENCE [LARGE SCALE GENOMIC DNA]</scope>
    <source>
        <strain evidence="2 3">ZQ420</strain>
    </source>
</reference>
<evidence type="ECO:0000313" key="3">
    <source>
        <dbReference type="Proteomes" id="UP001208938"/>
    </source>
</evidence>
<dbReference type="EMBL" id="JAPDFL010000001">
    <property type="protein sequence ID" value="MCW1934277.1"/>
    <property type="molecule type" value="Genomic_DNA"/>
</dbReference>
<accession>A0ABT3H3D2</accession>
<gene>
    <name evidence="2" type="ORF">OKW52_18955</name>
</gene>
<dbReference type="PIRSF" id="PIRSF004789">
    <property type="entry name" value="DR1281"/>
    <property type="match status" value="1"/>
</dbReference>
<dbReference type="SUPFAM" id="SSF56300">
    <property type="entry name" value="Metallo-dependent phosphatases"/>
    <property type="match status" value="1"/>
</dbReference>
<organism evidence="2 3">
    <name type="scientific">Pararhodobacter zhoushanensis</name>
    <dbReference type="NCBI Taxonomy" id="2479545"/>
    <lineage>
        <taxon>Bacteria</taxon>
        <taxon>Pseudomonadati</taxon>
        <taxon>Pseudomonadota</taxon>
        <taxon>Alphaproteobacteria</taxon>
        <taxon>Rhodobacterales</taxon>
        <taxon>Paracoccaceae</taxon>
        <taxon>Pararhodobacter</taxon>
    </lineage>
</organism>
<dbReference type="Pfam" id="PF13277">
    <property type="entry name" value="YmdB"/>
    <property type="match status" value="1"/>
</dbReference>
<keyword evidence="3" id="KW-1185">Reference proteome</keyword>